<evidence type="ECO:0000313" key="5">
    <source>
        <dbReference type="Proteomes" id="UP000009222"/>
    </source>
</evidence>
<feature type="region of interest" description="Disordered" evidence="1">
    <location>
        <begin position="32"/>
        <end position="57"/>
    </location>
</feature>
<keyword evidence="2" id="KW-0732">Signal</keyword>
<dbReference type="EMBL" id="CP001841">
    <property type="protein sequence ID" value="AEF81681.1"/>
    <property type="molecule type" value="Genomic_DNA"/>
</dbReference>
<dbReference type="STRING" id="545695.TREAZ_1213"/>
<dbReference type="PANTHER" id="PTHR21666">
    <property type="entry name" value="PEPTIDASE-RELATED"/>
    <property type="match status" value="1"/>
</dbReference>
<evidence type="ECO:0000259" key="3">
    <source>
        <dbReference type="Pfam" id="PF01551"/>
    </source>
</evidence>
<dbReference type="Gene3D" id="2.70.70.10">
    <property type="entry name" value="Glucose Permease (Domain IIA)"/>
    <property type="match status" value="1"/>
</dbReference>
<gene>
    <name evidence="4" type="ordered locus">TREAZ_1213</name>
</gene>
<feature type="domain" description="M23ase beta-sheet core" evidence="3">
    <location>
        <begin position="259"/>
        <end position="353"/>
    </location>
</feature>
<dbReference type="HOGENOM" id="CLU_739516_0_0_12"/>
<proteinExistence type="predicted"/>
<accession>F5Y6Q7</accession>
<dbReference type="OrthoDB" id="305469at2"/>
<dbReference type="eggNOG" id="COG0739">
    <property type="taxonomic scope" value="Bacteria"/>
</dbReference>
<reference evidence="5" key="1">
    <citation type="submission" date="2009-12" db="EMBL/GenBank/DDBJ databases">
        <title>Complete sequence of Treponema azotonutricium strain ZAS-9.</title>
        <authorList>
            <person name="Tetu S.G."/>
            <person name="Matson E."/>
            <person name="Ren Q."/>
            <person name="Seshadri R."/>
            <person name="Elbourne L."/>
            <person name="Hassan K.A."/>
            <person name="Durkin A."/>
            <person name="Radune D."/>
            <person name="Mohamoud Y."/>
            <person name="Shay R."/>
            <person name="Jin S."/>
            <person name="Zhang X."/>
            <person name="Lucey K."/>
            <person name="Ballor N.R."/>
            <person name="Ottesen E."/>
            <person name="Rosenthal R."/>
            <person name="Allen A."/>
            <person name="Leadbetter J.R."/>
            <person name="Paulsen I.T."/>
        </authorList>
    </citation>
    <scope>NUCLEOTIDE SEQUENCE [LARGE SCALE GENOMIC DNA]</scope>
    <source>
        <strain evidence="5">ATCC BAA-888 / DSM 13862 / ZAS-9</strain>
    </source>
</reference>
<evidence type="ECO:0000313" key="4">
    <source>
        <dbReference type="EMBL" id="AEF81681.1"/>
    </source>
</evidence>
<dbReference type="Proteomes" id="UP000009222">
    <property type="component" value="Chromosome"/>
</dbReference>
<feature type="chain" id="PRO_5003329388" evidence="2">
    <location>
        <begin position="33"/>
        <end position="374"/>
    </location>
</feature>
<dbReference type="PANTHER" id="PTHR21666:SF270">
    <property type="entry name" value="MUREIN HYDROLASE ACTIVATOR ENVC"/>
    <property type="match status" value="1"/>
</dbReference>
<feature type="signal peptide" evidence="2">
    <location>
        <begin position="1"/>
        <end position="32"/>
    </location>
</feature>
<reference evidence="4 5" key="2">
    <citation type="journal article" date="2011" name="ISME J.">
        <title>RNA-seq reveals cooperative metabolic interactions between two termite-gut spirochete species in co-culture.</title>
        <authorList>
            <person name="Rosenthal A.Z."/>
            <person name="Matson E.G."/>
            <person name="Eldar A."/>
            <person name="Leadbetter J.R."/>
        </authorList>
    </citation>
    <scope>NUCLEOTIDE SEQUENCE [LARGE SCALE GENOMIC DNA]</scope>
    <source>
        <strain evidence="5">ATCC BAA-888 / DSM 13862 / ZAS-9</strain>
    </source>
</reference>
<organism evidence="4 5">
    <name type="scientific">Leadbettera azotonutricia (strain ATCC BAA-888 / DSM 13862 / ZAS-9)</name>
    <name type="common">Treponema azotonutricium</name>
    <dbReference type="NCBI Taxonomy" id="545695"/>
    <lineage>
        <taxon>Bacteria</taxon>
        <taxon>Pseudomonadati</taxon>
        <taxon>Spirochaetota</taxon>
        <taxon>Spirochaetia</taxon>
        <taxon>Spirochaetales</taxon>
        <taxon>Breznakiellaceae</taxon>
        <taxon>Leadbettera</taxon>
    </lineage>
</organism>
<protein>
    <submittedName>
        <fullName evidence="4">M23/M37 peptidase domain protein</fullName>
    </submittedName>
</protein>
<keyword evidence="5" id="KW-1185">Reference proteome</keyword>
<dbReference type="RefSeq" id="WP_015710781.1">
    <property type="nucleotide sequence ID" value="NC_015577.1"/>
</dbReference>
<dbReference type="InterPro" id="IPR016047">
    <property type="entry name" value="M23ase_b-sheet_dom"/>
</dbReference>
<dbReference type="Pfam" id="PF01551">
    <property type="entry name" value="Peptidase_M23"/>
    <property type="match status" value="1"/>
</dbReference>
<dbReference type="GO" id="GO:0004222">
    <property type="term" value="F:metalloendopeptidase activity"/>
    <property type="evidence" value="ECO:0007669"/>
    <property type="project" value="TreeGrafter"/>
</dbReference>
<evidence type="ECO:0000256" key="1">
    <source>
        <dbReference type="SAM" id="MobiDB-lite"/>
    </source>
</evidence>
<dbReference type="InterPro" id="IPR011055">
    <property type="entry name" value="Dup_hybrid_motif"/>
</dbReference>
<dbReference type="SUPFAM" id="SSF51261">
    <property type="entry name" value="Duplicated hybrid motif"/>
    <property type="match status" value="1"/>
</dbReference>
<dbReference type="CDD" id="cd12797">
    <property type="entry name" value="M23_peptidase"/>
    <property type="match status" value="1"/>
</dbReference>
<sequence length="374" mass="40412">MKKLKSWHCKTLVVLLLLLSALLLANPFTAQAEPAREKNPELPAKSTQTRPAVPPIPELPRIHFPADPVQVSIPPAKPEIPSSPRYAVIPASLRPGDPVTIAYADSFTGPGSKDFQAVLLDTKGKRILKAPFFSFAQDSQGQEIKTAILGVPSTVEPGPLTIRIEAANRIIQDLPLMVEKRDFVAETIDLDQGNTDIRTAPDPQKVTESEQLSAILYRTGTDIYTNGPFLPPVASTRRTSFFGDRRVFRYVTGNTDTSIHAGVDYGVPKGTEVRACAMGKVVLARPRIVTGNSVVLEHMPGVYSLYYHLDSIAVVEGQMAGAGLLLGLSGATGLATGPHLHWEVRAAGENTDPDALVSRAILDKDEILSKLIAY</sequence>
<dbReference type="AlphaFoldDB" id="F5Y6Q7"/>
<dbReference type="InterPro" id="IPR050570">
    <property type="entry name" value="Cell_wall_metabolism_enzyme"/>
</dbReference>
<name>F5Y6Q7_LEAAZ</name>
<dbReference type="InParanoid" id="F5Y6Q7"/>
<evidence type="ECO:0000256" key="2">
    <source>
        <dbReference type="SAM" id="SignalP"/>
    </source>
</evidence>
<dbReference type="KEGG" id="taz:TREAZ_1213"/>